<dbReference type="InterPro" id="IPR022045">
    <property type="entry name" value="TcdB_toxin_mid/N"/>
</dbReference>
<feature type="domain" description="Insecticide toxin TcdB middle/N-terminal" evidence="6">
    <location>
        <begin position="1071"/>
        <end position="1228"/>
    </location>
</feature>
<feature type="compositionally biased region" description="Acidic residues" evidence="4">
    <location>
        <begin position="864"/>
        <end position="877"/>
    </location>
</feature>
<protein>
    <submittedName>
        <fullName evidence="7">Virulence plasmid 65kDa B protein-domain-containing protein</fullName>
    </submittedName>
</protein>
<proteinExistence type="predicted"/>
<dbReference type="EMBL" id="JAUEDM010000004">
    <property type="protein sequence ID" value="KAK3319137.1"/>
    <property type="molecule type" value="Genomic_DNA"/>
</dbReference>
<evidence type="ECO:0000313" key="7">
    <source>
        <dbReference type="EMBL" id="KAK3319137.1"/>
    </source>
</evidence>
<feature type="region of interest" description="Disordered" evidence="4">
    <location>
        <begin position="235"/>
        <end position="302"/>
    </location>
</feature>
<accession>A0AAE0I6Q0</accession>
<reference evidence="7" key="2">
    <citation type="submission" date="2023-06" db="EMBL/GenBank/DDBJ databases">
        <authorList>
            <consortium name="Lawrence Berkeley National Laboratory"/>
            <person name="Haridas S."/>
            <person name="Hensen N."/>
            <person name="Bonometti L."/>
            <person name="Westerberg I."/>
            <person name="Brannstrom I.O."/>
            <person name="Guillou S."/>
            <person name="Cros-Aarteil S."/>
            <person name="Calhoun S."/>
            <person name="Kuo A."/>
            <person name="Mondo S."/>
            <person name="Pangilinan J."/>
            <person name="Riley R."/>
            <person name="Labutti K."/>
            <person name="Andreopoulos B."/>
            <person name="Lipzen A."/>
            <person name="Chen C."/>
            <person name="Yanf M."/>
            <person name="Daum C."/>
            <person name="Ng V."/>
            <person name="Clum A."/>
            <person name="Steindorff A."/>
            <person name="Ohm R."/>
            <person name="Martin F."/>
            <person name="Silar P."/>
            <person name="Natvig D."/>
            <person name="Lalanne C."/>
            <person name="Gautier V."/>
            <person name="Ament-Velasquez S.L."/>
            <person name="Kruys A."/>
            <person name="Hutchinson M.I."/>
            <person name="Powell A.J."/>
            <person name="Barry K."/>
            <person name="Miller A.N."/>
            <person name="Grigoriev I.V."/>
            <person name="Debuchy R."/>
            <person name="Gladieux P."/>
            <person name="Thoren M.H."/>
            <person name="Johannesson H."/>
        </authorList>
    </citation>
    <scope>NUCLEOTIDE SEQUENCE</scope>
    <source>
        <strain evidence="7">CBS 118394</strain>
    </source>
</reference>
<evidence type="ECO:0000256" key="3">
    <source>
        <dbReference type="ARBA" id="ARBA00023026"/>
    </source>
</evidence>
<feature type="compositionally biased region" description="Low complexity" evidence="4">
    <location>
        <begin position="443"/>
        <end position="452"/>
    </location>
</feature>
<feature type="compositionally biased region" description="Basic and acidic residues" evidence="4">
    <location>
        <begin position="268"/>
        <end position="302"/>
    </location>
</feature>
<dbReference type="Pfam" id="PF12256">
    <property type="entry name" value="TcdB_toxin_midN"/>
    <property type="match status" value="1"/>
</dbReference>
<name>A0AAE0I6Q0_9PEZI</name>
<sequence>MTSAIPLAFSPFALVTTSFHPGSVSATCTPLRVSNLLFSSNEVSSKGLSPSAGIEKPRSNVLYFSKSPPTSTVTLLMMTGLLPPRAQNGKRAAMTSCRSMEAVRAFTLSFKLVVHVNKAPQPVAGTHLRDLARDGRQRLGGRAPEHKPAVDGLELPRDHGGNASFHELMAPAPSNGWNCCAFSPKLSWNVPLSCIPELMVTCIIGTASFLNEPLPIEPVRYVSPLDDASATDTLNATATASSSGEGDEKPAAVEGVDSEAIPTDTDEEKEKAEKEEKDKEAKYKQEEAEKAREEKEEKEREKPTIIVKKGNVFNFKKTWKSTWGDIKLDVKTLIEGLEATILPALPEDAEEGDEAPSNFQIPRNKGFTIKLQGQSQRSAIRFPKATDDIVQVEAERSRSQLPLPTINAPHCHPLAIYLHPNQWRSRARNTPAPTWTPESRDVSGTGITAAKSGGSGSGPGSGSASKADIVVVIVVIIDFGNRGAADCPPGHRHRLRERRRCPALDRPEVSARHRFQPSLNLAYYSGSGNGPFGIGWHLNLSKIERKVSTRLPTYLDDQQHGGDTDVFVLSEAEDLVPWQPKGEPSDTVVDGFCVRAYRPRVEREFSLRVKRHTSISDPGHVYWRTIFGDNMIRIFGRDESSQILETPDPGSQGGKRVFAWLLCESYDAYGNAMAYTYKSENQDELDKLEAGRQAVKLARHSTAHARAKYLKSDSFSACRSGFEIRSHRLCSRVLMFHHFPDELALDDCLVTSTTFVYEENPAGLFLSFVLRSGRALDQNTNQYTSENLAPLKFSYSKTKDMETIPLESLSPTCLQGLPVAESETVTRWIDLDSEGAPELLVQINGSWCFQRNETALNSTGQSEPESESESDLGSESDYDVRRYRQVRAHPPTPTHSKCPRLPEPNTSRTLTERLPDRECGWTLSQQFPAILNKSIGYKTSRRLDLTGDSLWDVLVMLMGNDQTEVYLADMSGDGLQYIVEVSNGKITYWSNHGYGRFGGAITMCGSPIFEDGGLFSFERVQLVDMDGSGTTGILYLFPNGGATVHLNRSGNTWSDAILIQQLPRLDELSSVFALDLLGKGTSCLCWVKPEGSSADKLVIHYLDLTAGGKPNLLASFENGLGLETRISYRPSTHFFLKNERSNNPWRMKLAFPVHVVARVVDKDQFSLSKQTTKYAYHDGYFDMHEREFWGFGMVESWYREETRLSSTGASKSSVAAPTRHTKLWYHTGAAEVALTPENAFGKAFIATDLPAVTGFSARREAFRSLRGLQFRTEVYRLDGSPKAAVPYSVREEVYEITPLQQQDPYVKFTGVTRVAFRENVSLWHERDRSDPRIGQDMVLERSDFGDVTRQLIIRHGCNKKLARIGNYQRNARVKRSGLHPKLVSPITSAQTSHSRNPELPRPGGPTLLASAPFGTLLSFRAAQNDPIPLLTSLGTNGLLSPARVFRGKESRIYYHPASLTRDIPLPLGEIECFSVVDREFNLGMSKYGCNAVYGSSGEKLMSLTLRSLVAEGGHVDLDKNQCIWAP</sequence>
<reference evidence="7" key="1">
    <citation type="journal article" date="2023" name="Mol. Phylogenet. Evol.">
        <title>Genome-scale phylogeny and comparative genomics of the fungal order Sordariales.</title>
        <authorList>
            <person name="Hensen N."/>
            <person name="Bonometti L."/>
            <person name="Westerberg I."/>
            <person name="Brannstrom I.O."/>
            <person name="Guillou S."/>
            <person name="Cros-Aarteil S."/>
            <person name="Calhoun S."/>
            <person name="Haridas S."/>
            <person name="Kuo A."/>
            <person name="Mondo S."/>
            <person name="Pangilinan J."/>
            <person name="Riley R."/>
            <person name="LaButti K."/>
            <person name="Andreopoulos B."/>
            <person name="Lipzen A."/>
            <person name="Chen C."/>
            <person name="Yan M."/>
            <person name="Daum C."/>
            <person name="Ng V."/>
            <person name="Clum A."/>
            <person name="Steindorff A."/>
            <person name="Ohm R.A."/>
            <person name="Martin F."/>
            <person name="Silar P."/>
            <person name="Natvig D.O."/>
            <person name="Lalanne C."/>
            <person name="Gautier V."/>
            <person name="Ament-Velasquez S.L."/>
            <person name="Kruys A."/>
            <person name="Hutchinson M.I."/>
            <person name="Powell A.J."/>
            <person name="Barry K."/>
            <person name="Miller A.N."/>
            <person name="Grigoriev I.V."/>
            <person name="Debuchy R."/>
            <person name="Gladieux P."/>
            <person name="Hiltunen Thoren M."/>
            <person name="Johannesson H."/>
        </authorList>
    </citation>
    <scope>NUCLEOTIDE SEQUENCE</scope>
    <source>
        <strain evidence="7">CBS 118394</strain>
    </source>
</reference>
<comment type="caution">
    <text evidence="7">The sequence shown here is derived from an EMBL/GenBank/DDBJ whole genome shotgun (WGS) entry which is preliminary data.</text>
</comment>
<feature type="compositionally biased region" description="Polar residues" evidence="4">
    <location>
        <begin position="235"/>
        <end position="244"/>
    </location>
</feature>
<keyword evidence="3" id="KW-0843">Virulence</keyword>
<dbReference type="InterPro" id="IPR003284">
    <property type="entry name" value="Sal_SpvB"/>
</dbReference>
<dbReference type="InterPro" id="IPR022044">
    <property type="entry name" value="TcdB_toxin_mid/C"/>
</dbReference>
<evidence type="ECO:0000313" key="8">
    <source>
        <dbReference type="Proteomes" id="UP001283341"/>
    </source>
</evidence>
<dbReference type="Proteomes" id="UP001283341">
    <property type="component" value="Unassembled WGS sequence"/>
</dbReference>
<dbReference type="Pfam" id="PF12255">
    <property type="entry name" value="TcdB_toxin_midC"/>
    <property type="match status" value="1"/>
</dbReference>
<gene>
    <name evidence="7" type="ORF">B0H66DRAFT_591732</name>
</gene>
<dbReference type="GO" id="GO:0005576">
    <property type="term" value="C:extracellular region"/>
    <property type="evidence" value="ECO:0007669"/>
    <property type="project" value="UniProtKB-SubCell"/>
</dbReference>
<evidence type="ECO:0000256" key="2">
    <source>
        <dbReference type="ARBA" id="ARBA00022525"/>
    </source>
</evidence>
<feature type="region of interest" description="Disordered" evidence="4">
    <location>
        <begin position="856"/>
        <end position="909"/>
    </location>
</feature>
<dbReference type="SUPFAM" id="SSF69318">
    <property type="entry name" value="Integrin alpha N-terminal domain"/>
    <property type="match status" value="1"/>
</dbReference>
<dbReference type="InterPro" id="IPR028994">
    <property type="entry name" value="Integrin_alpha_N"/>
</dbReference>
<dbReference type="GO" id="GO:0005737">
    <property type="term" value="C:cytoplasm"/>
    <property type="evidence" value="ECO:0007669"/>
    <property type="project" value="InterPro"/>
</dbReference>
<feature type="domain" description="Insecticide toxin TcdB middle/C-terminal" evidence="5">
    <location>
        <begin position="1261"/>
        <end position="1362"/>
    </location>
</feature>
<evidence type="ECO:0000256" key="1">
    <source>
        <dbReference type="ARBA" id="ARBA00004613"/>
    </source>
</evidence>
<evidence type="ECO:0000256" key="4">
    <source>
        <dbReference type="SAM" id="MobiDB-lite"/>
    </source>
</evidence>
<comment type="subcellular location">
    <subcellularLocation>
        <location evidence="1">Secreted</location>
    </subcellularLocation>
</comment>
<feature type="region of interest" description="Disordered" evidence="4">
    <location>
        <begin position="427"/>
        <end position="464"/>
    </location>
</feature>
<keyword evidence="2" id="KW-0964">Secreted</keyword>
<organism evidence="7 8">
    <name type="scientific">Apodospora peruviana</name>
    <dbReference type="NCBI Taxonomy" id="516989"/>
    <lineage>
        <taxon>Eukaryota</taxon>
        <taxon>Fungi</taxon>
        <taxon>Dikarya</taxon>
        <taxon>Ascomycota</taxon>
        <taxon>Pezizomycotina</taxon>
        <taxon>Sordariomycetes</taxon>
        <taxon>Sordariomycetidae</taxon>
        <taxon>Sordariales</taxon>
        <taxon>Lasiosphaeriaceae</taxon>
        <taxon>Apodospora</taxon>
    </lineage>
</organism>
<evidence type="ECO:0000259" key="6">
    <source>
        <dbReference type="Pfam" id="PF12256"/>
    </source>
</evidence>
<evidence type="ECO:0000259" key="5">
    <source>
        <dbReference type="Pfam" id="PF12255"/>
    </source>
</evidence>
<keyword evidence="8" id="KW-1185">Reference proteome</keyword>
<dbReference type="Pfam" id="PF03534">
    <property type="entry name" value="SpvB"/>
    <property type="match status" value="1"/>
</dbReference>